<dbReference type="EMBL" id="SFCI01001988">
    <property type="protein sequence ID" value="TFY74610.1"/>
    <property type="molecule type" value="Genomic_DNA"/>
</dbReference>
<dbReference type="Pfam" id="PF08219">
    <property type="entry name" value="TOM13"/>
    <property type="match status" value="1"/>
</dbReference>
<protein>
    <submittedName>
        <fullName evidence="2">Uncharacterized protein</fullName>
    </submittedName>
</protein>
<dbReference type="OrthoDB" id="5529571at2759"/>
<dbReference type="Proteomes" id="UP000298061">
    <property type="component" value="Unassembled WGS sequence"/>
</dbReference>
<gene>
    <name evidence="2" type="ORF">EWM64_g9403</name>
</gene>
<name>A0A4Y9ZK94_9AGAM</name>
<sequence>MLLPFVNGVMLGFGEIFAKNVVVGWFGFGKRGSGTGAAANVGIGARRPGEPSERA</sequence>
<dbReference type="GO" id="GO:0045040">
    <property type="term" value="P:protein insertion into mitochondrial outer membrane"/>
    <property type="evidence" value="ECO:0007669"/>
    <property type="project" value="TreeGrafter"/>
</dbReference>
<dbReference type="STRING" id="135208.A0A4Y9ZK94"/>
<comment type="caution">
    <text evidence="2">The sequence shown here is derived from an EMBL/GenBank/DDBJ whole genome shotgun (WGS) entry which is preliminary data.</text>
</comment>
<evidence type="ECO:0000313" key="2">
    <source>
        <dbReference type="EMBL" id="TFY74610.1"/>
    </source>
</evidence>
<evidence type="ECO:0000256" key="1">
    <source>
        <dbReference type="SAM" id="MobiDB-lite"/>
    </source>
</evidence>
<dbReference type="InterPro" id="IPR013262">
    <property type="entry name" value="OMP_MIM1/TOM13_mt"/>
</dbReference>
<feature type="region of interest" description="Disordered" evidence="1">
    <location>
        <begin position="34"/>
        <end position="55"/>
    </location>
</feature>
<accession>A0A4Y9ZK94</accession>
<reference evidence="2 3" key="1">
    <citation type="submission" date="2019-02" db="EMBL/GenBank/DDBJ databases">
        <title>Genome sequencing of the rare red list fungi Hericium alpestre (H. flagellum).</title>
        <authorList>
            <person name="Buettner E."/>
            <person name="Kellner H."/>
        </authorList>
    </citation>
    <scope>NUCLEOTIDE SEQUENCE [LARGE SCALE GENOMIC DNA]</scope>
    <source>
        <strain evidence="2 3">DSM 108284</strain>
    </source>
</reference>
<keyword evidence="3" id="KW-1185">Reference proteome</keyword>
<dbReference type="PANTHER" id="PTHR28241">
    <property type="entry name" value="MITOCHONDRIAL IMPORT PROTEIN 1"/>
    <property type="match status" value="1"/>
</dbReference>
<proteinExistence type="predicted"/>
<dbReference type="GO" id="GO:0070096">
    <property type="term" value="P:mitochondrial outer membrane translocase complex assembly"/>
    <property type="evidence" value="ECO:0007669"/>
    <property type="project" value="TreeGrafter"/>
</dbReference>
<dbReference type="PANTHER" id="PTHR28241:SF1">
    <property type="entry name" value="MITOCHONDRIAL IMPORT PROTEIN 1"/>
    <property type="match status" value="1"/>
</dbReference>
<dbReference type="GO" id="GO:0005741">
    <property type="term" value="C:mitochondrial outer membrane"/>
    <property type="evidence" value="ECO:0007669"/>
    <property type="project" value="InterPro"/>
</dbReference>
<evidence type="ECO:0000313" key="3">
    <source>
        <dbReference type="Proteomes" id="UP000298061"/>
    </source>
</evidence>
<dbReference type="AlphaFoldDB" id="A0A4Y9ZK94"/>
<organism evidence="2 3">
    <name type="scientific">Hericium alpestre</name>
    <dbReference type="NCBI Taxonomy" id="135208"/>
    <lineage>
        <taxon>Eukaryota</taxon>
        <taxon>Fungi</taxon>
        <taxon>Dikarya</taxon>
        <taxon>Basidiomycota</taxon>
        <taxon>Agaricomycotina</taxon>
        <taxon>Agaricomycetes</taxon>
        <taxon>Russulales</taxon>
        <taxon>Hericiaceae</taxon>
        <taxon>Hericium</taxon>
    </lineage>
</organism>